<keyword evidence="3" id="KW-1185">Reference proteome</keyword>
<gene>
    <name evidence="2" type="ORF">K239x_20560</name>
</gene>
<dbReference type="AlphaFoldDB" id="A0A517NSJ0"/>
<feature type="transmembrane region" description="Helical" evidence="1">
    <location>
        <begin position="39"/>
        <end position="61"/>
    </location>
</feature>
<proteinExistence type="predicted"/>
<reference evidence="2 3" key="1">
    <citation type="submission" date="2019-02" db="EMBL/GenBank/DDBJ databases">
        <title>Deep-cultivation of Planctomycetes and their phenomic and genomic characterization uncovers novel biology.</title>
        <authorList>
            <person name="Wiegand S."/>
            <person name="Jogler M."/>
            <person name="Boedeker C."/>
            <person name="Pinto D."/>
            <person name="Vollmers J."/>
            <person name="Rivas-Marin E."/>
            <person name="Kohn T."/>
            <person name="Peeters S.H."/>
            <person name="Heuer A."/>
            <person name="Rast P."/>
            <person name="Oberbeckmann S."/>
            <person name="Bunk B."/>
            <person name="Jeske O."/>
            <person name="Meyerdierks A."/>
            <person name="Storesund J.E."/>
            <person name="Kallscheuer N."/>
            <person name="Luecker S."/>
            <person name="Lage O.M."/>
            <person name="Pohl T."/>
            <person name="Merkel B.J."/>
            <person name="Hornburger P."/>
            <person name="Mueller R.-W."/>
            <person name="Bruemmer F."/>
            <person name="Labrenz M."/>
            <person name="Spormann A.M."/>
            <person name="Op den Camp H."/>
            <person name="Overmann J."/>
            <person name="Amann R."/>
            <person name="Jetten M.S.M."/>
            <person name="Mascher T."/>
            <person name="Medema M.H."/>
            <person name="Devos D.P."/>
            <person name="Kaster A.-K."/>
            <person name="Ovreas L."/>
            <person name="Rohde M."/>
            <person name="Galperin M.Y."/>
            <person name="Jogler C."/>
        </authorList>
    </citation>
    <scope>NUCLEOTIDE SEQUENCE [LARGE SCALE GENOMIC DNA]</scope>
    <source>
        <strain evidence="2 3">K23_9</strain>
    </source>
</reference>
<evidence type="ECO:0000313" key="3">
    <source>
        <dbReference type="Proteomes" id="UP000319817"/>
    </source>
</evidence>
<evidence type="ECO:0000313" key="2">
    <source>
        <dbReference type="EMBL" id="QDT10102.1"/>
    </source>
</evidence>
<name>A0A517NSJ0_9BACT</name>
<evidence type="ECO:0000256" key="1">
    <source>
        <dbReference type="SAM" id="Phobius"/>
    </source>
</evidence>
<keyword evidence="1" id="KW-1133">Transmembrane helix</keyword>
<keyword evidence="1" id="KW-0812">Transmembrane</keyword>
<sequence>MFATFSALITCGLLFINGALVLAVLRAFSRSGADWARDVRLMQFLLLLVPVILVVLQWKLLDYLRYRFRRTR</sequence>
<dbReference type="EMBL" id="CP036526">
    <property type="protein sequence ID" value="QDT10102.1"/>
    <property type="molecule type" value="Genomic_DNA"/>
</dbReference>
<organism evidence="2 3">
    <name type="scientific">Stieleria marina</name>
    <dbReference type="NCBI Taxonomy" id="1930275"/>
    <lineage>
        <taxon>Bacteria</taxon>
        <taxon>Pseudomonadati</taxon>
        <taxon>Planctomycetota</taxon>
        <taxon>Planctomycetia</taxon>
        <taxon>Pirellulales</taxon>
        <taxon>Pirellulaceae</taxon>
        <taxon>Stieleria</taxon>
    </lineage>
</organism>
<dbReference type="Proteomes" id="UP000319817">
    <property type="component" value="Chromosome"/>
</dbReference>
<protein>
    <submittedName>
        <fullName evidence="2">Uncharacterized protein</fullName>
    </submittedName>
</protein>
<accession>A0A517NSJ0</accession>
<keyword evidence="1" id="KW-0472">Membrane</keyword>